<evidence type="ECO:0000256" key="10">
    <source>
        <dbReference type="ARBA" id="ARBA00033171"/>
    </source>
</evidence>
<dbReference type="GO" id="GO:0016740">
    <property type="term" value="F:transferase activity"/>
    <property type="evidence" value="ECO:0007669"/>
    <property type="project" value="UniProtKB-KW"/>
</dbReference>
<evidence type="ECO:0000313" key="13">
    <source>
        <dbReference type="EMBL" id="VFJ52355.1"/>
    </source>
</evidence>
<comment type="catalytic activity">
    <reaction evidence="11">
        <text>N(6)-(pyridoxal phosphate)-L-lysyl-[4-amino-5-hydroxymethyl-2-methylpyrimidine phosphate synthase] + L-histidyl-[4-amino-5-hydroxymethyl-2-methylpyrimidine phosphate synthase] + 2 Fe(3+) + 4 H2O = L-lysyl-[4-amino-5-hydroxymethyl-2-methylpyrimidine phosphate synthase] + (2S)-2-amino-5-hydroxy-4-oxopentanoyl-[4-amino-5-hydroxymethyl-2-methylpyrimidine phosphate synthase] + 4-amino-2-methyl-5-(phosphooxymethyl)pyrimidine + 3-oxopropanoate + 2 Fe(2+) + 2 H(+)</text>
        <dbReference type="Rhea" id="RHEA:65756"/>
        <dbReference type="Rhea" id="RHEA-COMP:16892"/>
        <dbReference type="Rhea" id="RHEA-COMP:16893"/>
        <dbReference type="Rhea" id="RHEA-COMP:16894"/>
        <dbReference type="Rhea" id="RHEA-COMP:16895"/>
        <dbReference type="ChEBI" id="CHEBI:15377"/>
        <dbReference type="ChEBI" id="CHEBI:15378"/>
        <dbReference type="ChEBI" id="CHEBI:29033"/>
        <dbReference type="ChEBI" id="CHEBI:29034"/>
        <dbReference type="ChEBI" id="CHEBI:29969"/>
        <dbReference type="ChEBI" id="CHEBI:29979"/>
        <dbReference type="ChEBI" id="CHEBI:33190"/>
        <dbReference type="ChEBI" id="CHEBI:58354"/>
        <dbReference type="ChEBI" id="CHEBI:143915"/>
        <dbReference type="ChEBI" id="CHEBI:157692"/>
    </reaction>
    <physiologicalReaction direction="left-to-right" evidence="11">
        <dbReference type="Rhea" id="RHEA:65757"/>
    </physiologicalReaction>
</comment>
<keyword evidence="8" id="KW-0784">Thiamine biosynthesis</keyword>
<keyword evidence="9" id="KW-0408">Iron</keyword>
<keyword evidence="6" id="KW-0479">Metal-binding</keyword>
<dbReference type="InterPro" id="IPR027939">
    <property type="entry name" value="NMT1/THI5"/>
</dbReference>
<evidence type="ECO:0000256" key="6">
    <source>
        <dbReference type="ARBA" id="ARBA00022723"/>
    </source>
</evidence>
<sequence length="311" mass="35123">MKPDQSSKLKPVSTRIKWSAYAAYIGTYAARDWGIWEELGLDVTVREGGPQVDTTAPVADGTDQFGITGGDQLLVARSKGRPVVAIAAIMQETPAGFAVHADSDIHSMKDFPGHRLCVIPGHNTEIQYRAVMARLGIDTDTIEEVVHFPELELFLARKVDIEPIYVNNQGTIVRAKGVASRTFIPSEYGVRSYGNVYFTTEKMIEEQPELVQRFTDGLLQGWKGAREQPERAMDSLFKYDRDLDRDLEFDKLRDTWPLVEEEHGRIGWMERERWVEISEVLKAANLIRPDQDTDAAFDARFVTTHYDSANS</sequence>
<dbReference type="InterPro" id="IPR015168">
    <property type="entry name" value="SsuA/THI5"/>
</dbReference>
<accession>A0A450SGW2</accession>
<dbReference type="PANTHER" id="PTHR31528:SF1">
    <property type="entry name" value="4-AMINO-5-HYDROXYMETHYL-2-METHYLPYRIMIDINE PHOSPHATE SYNTHASE THI11-RELATED"/>
    <property type="match status" value="1"/>
</dbReference>
<evidence type="ECO:0000256" key="8">
    <source>
        <dbReference type="ARBA" id="ARBA00022977"/>
    </source>
</evidence>
<comment type="similarity">
    <text evidence="3">Belongs to the NMT1/THI5 family.</text>
</comment>
<protein>
    <recommendedName>
        <fullName evidence="10">Thiamine pyrimidine synthase</fullName>
    </recommendedName>
</protein>
<evidence type="ECO:0000256" key="7">
    <source>
        <dbReference type="ARBA" id="ARBA00022898"/>
    </source>
</evidence>
<gene>
    <name evidence="13" type="ORF">BECKFW1821A_GA0114235_10365</name>
</gene>
<dbReference type="AlphaFoldDB" id="A0A450SGW2"/>
<comment type="subunit">
    <text evidence="4">Homodimer.</text>
</comment>
<dbReference type="SUPFAM" id="SSF53850">
    <property type="entry name" value="Periplasmic binding protein-like II"/>
    <property type="match status" value="1"/>
</dbReference>
<dbReference type="Pfam" id="PF09084">
    <property type="entry name" value="NMT1"/>
    <property type="match status" value="1"/>
</dbReference>
<evidence type="ECO:0000256" key="4">
    <source>
        <dbReference type="ARBA" id="ARBA00011738"/>
    </source>
</evidence>
<comment type="function">
    <text evidence="1">Responsible for the formation of the pyrimidine heterocycle in the thiamine biosynthesis pathway. Catalyzes the formation of hydroxymethylpyrimidine phosphate (HMP-P) from histidine and pyridoxal phosphate (PLP). The protein uses PLP and the active site histidine to form HMP-P, generating an inactive enzyme. The enzyme can only undergo a single turnover, which suggests it is a suicide enzyme.</text>
</comment>
<keyword evidence="7" id="KW-0663">Pyridoxal phosphate</keyword>
<feature type="domain" description="SsuA/THI5-like" evidence="12">
    <location>
        <begin position="24"/>
        <end position="232"/>
    </location>
</feature>
<dbReference type="PANTHER" id="PTHR31528">
    <property type="entry name" value="4-AMINO-5-HYDROXYMETHYL-2-METHYLPYRIMIDINE PHOSPHATE SYNTHASE THI11-RELATED"/>
    <property type="match status" value="1"/>
</dbReference>
<comment type="pathway">
    <text evidence="2">Cofactor biosynthesis; thiamine diphosphate biosynthesis.</text>
</comment>
<evidence type="ECO:0000256" key="5">
    <source>
        <dbReference type="ARBA" id="ARBA00022679"/>
    </source>
</evidence>
<dbReference type="GO" id="GO:0009228">
    <property type="term" value="P:thiamine biosynthetic process"/>
    <property type="evidence" value="ECO:0007669"/>
    <property type="project" value="UniProtKB-KW"/>
</dbReference>
<evidence type="ECO:0000256" key="1">
    <source>
        <dbReference type="ARBA" id="ARBA00003469"/>
    </source>
</evidence>
<reference evidence="13" key="1">
    <citation type="submission" date="2019-02" db="EMBL/GenBank/DDBJ databases">
        <authorList>
            <person name="Gruber-Vodicka R. H."/>
            <person name="Seah K. B. B."/>
        </authorList>
    </citation>
    <scope>NUCLEOTIDE SEQUENCE</scope>
    <source>
        <strain evidence="13">BECK_BZ15</strain>
    </source>
</reference>
<evidence type="ECO:0000259" key="12">
    <source>
        <dbReference type="Pfam" id="PF09084"/>
    </source>
</evidence>
<evidence type="ECO:0000256" key="3">
    <source>
        <dbReference type="ARBA" id="ARBA00009406"/>
    </source>
</evidence>
<name>A0A450SGW2_9GAMM</name>
<evidence type="ECO:0000256" key="2">
    <source>
        <dbReference type="ARBA" id="ARBA00004948"/>
    </source>
</evidence>
<evidence type="ECO:0000256" key="9">
    <source>
        <dbReference type="ARBA" id="ARBA00023004"/>
    </source>
</evidence>
<dbReference type="GO" id="GO:0046872">
    <property type="term" value="F:metal ion binding"/>
    <property type="evidence" value="ECO:0007669"/>
    <property type="project" value="UniProtKB-KW"/>
</dbReference>
<dbReference type="EMBL" id="CAADEW010000036">
    <property type="protein sequence ID" value="VFJ52355.1"/>
    <property type="molecule type" value="Genomic_DNA"/>
</dbReference>
<evidence type="ECO:0000256" key="11">
    <source>
        <dbReference type="ARBA" id="ARBA00048179"/>
    </source>
</evidence>
<proteinExistence type="inferred from homology"/>
<keyword evidence="5" id="KW-0808">Transferase</keyword>
<dbReference type="Gene3D" id="3.40.190.10">
    <property type="entry name" value="Periplasmic binding protein-like II"/>
    <property type="match status" value="2"/>
</dbReference>
<organism evidence="13">
    <name type="scientific">Candidatus Kentrum sp. FW</name>
    <dbReference type="NCBI Taxonomy" id="2126338"/>
    <lineage>
        <taxon>Bacteria</taxon>
        <taxon>Pseudomonadati</taxon>
        <taxon>Pseudomonadota</taxon>
        <taxon>Gammaproteobacteria</taxon>
        <taxon>Candidatus Kentrum</taxon>
    </lineage>
</organism>